<protein>
    <submittedName>
        <fullName evidence="2">Sugar ABC transporter substrate-binding protein</fullName>
    </submittedName>
</protein>
<organism evidence="2 3">
    <name type="scientific">Lacticaseibacillus mingshuiensis</name>
    <dbReference type="NCBI Taxonomy" id="2799574"/>
    <lineage>
        <taxon>Bacteria</taxon>
        <taxon>Bacillati</taxon>
        <taxon>Bacillota</taxon>
        <taxon>Bacilli</taxon>
        <taxon>Lactobacillales</taxon>
        <taxon>Lactobacillaceae</taxon>
        <taxon>Lacticaseibacillus</taxon>
    </lineage>
</organism>
<dbReference type="SUPFAM" id="SSF53850">
    <property type="entry name" value="Periplasmic binding protein-like II"/>
    <property type="match status" value="1"/>
</dbReference>
<gene>
    <name evidence="2" type="ORF">ACFQ4P_10340</name>
</gene>
<name>A0ABW4CLE9_9LACO</name>
<keyword evidence="1" id="KW-0732">Signal</keyword>
<dbReference type="PANTHER" id="PTHR43649">
    <property type="entry name" value="ARABINOSE-BINDING PROTEIN-RELATED"/>
    <property type="match status" value="1"/>
</dbReference>
<dbReference type="Proteomes" id="UP001597196">
    <property type="component" value="Unassembled WGS sequence"/>
</dbReference>
<proteinExistence type="predicted"/>
<dbReference type="EMBL" id="JBHTOC010000015">
    <property type="protein sequence ID" value="MFD1430638.1"/>
    <property type="molecule type" value="Genomic_DNA"/>
</dbReference>
<dbReference type="RefSeq" id="WP_225877942.1">
    <property type="nucleotide sequence ID" value="NZ_BOLQ01000016.1"/>
</dbReference>
<sequence length="504" mass="57140">MPKAPYKVPTASTPAWKKDTRKNQKLTWYVNADWWNKSFGKDMVTKQIKKDLNVDIKFVTGDDTKLNTYFASGSMPDLITIFDPNSKVARTANQWAYSLQDLSKAYDPAFMKDAAKDTLNWYKLSDGKTYGYPSYSNTAADYKSGDIAPRDAFVIRKDVLAAIGDQDFTTPEGFVKGMQAIKEKFPKLIPFGFNDFSGANSSLENVVQDMLGVPITKDGKFYDRDLDPDYLKWLEAFREVHADGNISDDSFTDDSNAFNEKINAGKYATMMLGSDVNHGTNLQTWMSKDKNKAYEAIEGISSTEGRERTLSQAGISGFTITYVSNKTKNPSKATQVLEYLLSKKGQMLTNYGIEGDTYTQDANGEVKWTAKAAKVQSEDASAWQNQYRIGEFFLMSHDKWKALNKDSYVQAVWQMQKWGQKYLTPQFDIENIAPDPGTQESRAYSAIQTNWSTTMVSLIRAKDKAEFDSVLNKYKQFQKDNNIDQINKTRNEKIKENQKKLGEN</sequence>
<accession>A0ABW4CLE9</accession>
<evidence type="ECO:0000256" key="1">
    <source>
        <dbReference type="ARBA" id="ARBA00022729"/>
    </source>
</evidence>
<comment type="caution">
    <text evidence="2">The sequence shown here is derived from an EMBL/GenBank/DDBJ whole genome shotgun (WGS) entry which is preliminary data.</text>
</comment>
<dbReference type="Gene3D" id="3.40.190.10">
    <property type="entry name" value="Periplasmic binding protein-like II"/>
    <property type="match status" value="2"/>
</dbReference>
<dbReference type="PANTHER" id="PTHR43649:SF33">
    <property type="entry name" value="POLYGALACTURONAN_RHAMNOGALACTURONAN-BINDING PROTEIN YTCQ"/>
    <property type="match status" value="1"/>
</dbReference>
<keyword evidence="3" id="KW-1185">Reference proteome</keyword>
<evidence type="ECO:0000313" key="2">
    <source>
        <dbReference type="EMBL" id="MFD1430638.1"/>
    </source>
</evidence>
<reference evidence="3" key="1">
    <citation type="journal article" date="2019" name="Int. J. Syst. Evol. Microbiol.">
        <title>The Global Catalogue of Microorganisms (GCM) 10K type strain sequencing project: providing services to taxonomists for standard genome sequencing and annotation.</title>
        <authorList>
            <consortium name="The Broad Institute Genomics Platform"/>
            <consortium name="The Broad Institute Genome Sequencing Center for Infectious Disease"/>
            <person name="Wu L."/>
            <person name="Ma J."/>
        </authorList>
    </citation>
    <scope>NUCLEOTIDE SEQUENCE [LARGE SCALE GENOMIC DNA]</scope>
    <source>
        <strain evidence="3">CCM 8980</strain>
    </source>
</reference>
<evidence type="ECO:0000313" key="3">
    <source>
        <dbReference type="Proteomes" id="UP001597196"/>
    </source>
</evidence>
<dbReference type="InterPro" id="IPR050490">
    <property type="entry name" value="Bact_solute-bd_prot1"/>
</dbReference>